<keyword evidence="1" id="KW-0732">Signal</keyword>
<dbReference type="InterPro" id="IPR002508">
    <property type="entry name" value="MurNAc-LAA_cat"/>
</dbReference>
<name>A0ABY7JQ94_9FIRM</name>
<feature type="domain" description="MurNAc-LAA" evidence="2">
    <location>
        <begin position="495"/>
        <end position="607"/>
    </location>
</feature>
<dbReference type="Proteomes" id="UP001164187">
    <property type="component" value="Chromosome"/>
</dbReference>
<sequence length="611" mass="65945">MKKCNIKLKSLIISLLISTSMLSTSFAQDNKAVNDVTIDAKQVENLVINDNSGQVNVELGVGKVNTSSNTQNSKDLVIDKSNIDLNNQDNNLNSVNDIKTSNLKVNDMTSNYSQKTAYLSQKIYGMDRYETAAKVSKQGWPNGSSTVVIVNGNNTINGLLATPLASTFNSPILLSNNNGISSYTMTELKRLKPSKIYLIGNISSIPQTVADSIKSITGASINRISAGGSSELSATVAEIIRKNHSVSTSYVVSEYNGMADALSIASKAGETKNPILITDNIFISDKALQFARSMQNVYYIGGESSMSNSIIDKISPYVNNGSRLNRIFGVDRHATNVKVIDKFYPNVKMDKVVVTRSDNAGLIDTVSAGPYASLIKAPILITNSSYISKYTKDLINVRTANIVYQIGGGISASIIETIVNRLSILNYKSPVDGKVIVIDPGHGGKDSGASGLDGQEEKDWNLVTALSCAQYLRDAGADVVLTRTNDYYPSLQERADISNTNPTVLFCSIHYNSAESSYANGVEVYKGEGNLASRAATNVLNNILGAFDLSQRAEGVKENPGYYVINNTTAPAILVEGGFMSNRHDVDILKYESAQKTMGIQIAKGIIETFR</sequence>
<dbReference type="RefSeq" id="WP_269312192.1">
    <property type="nucleotide sequence ID" value="NZ_CP114052.1"/>
</dbReference>
<feature type="chain" id="PRO_5047116097" evidence="1">
    <location>
        <begin position="28"/>
        <end position="611"/>
    </location>
</feature>
<dbReference type="InterPro" id="IPR051922">
    <property type="entry name" value="Bact_Sporulation_Assoc"/>
</dbReference>
<protein>
    <submittedName>
        <fullName evidence="3">N-acetylmuramoyl-L-alanine amidase</fullName>
        <ecNumber evidence="3">3.5.1.28</ecNumber>
    </submittedName>
</protein>
<gene>
    <name evidence="3" type="ORF">O0R46_03490</name>
</gene>
<dbReference type="Gene3D" id="3.40.50.12090">
    <property type="match status" value="1"/>
</dbReference>
<dbReference type="GO" id="GO:0008745">
    <property type="term" value="F:N-acetylmuramoyl-L-alanine amidase activity"/>
    <property type="evidence" value="ECO:0007669"/>
    <property type="project" value="UniProtKB-EC"/>
</dbReference>
<dbReference type="SUPFAM" id="SSF53187">
    <property type="entry name" value="Zn-dependent exopeptidases"/>
    <property type="match status" value="1"/>
</dbReference>
<evidence type="ECO:0000313" key="3">
    <source>
        <dbReference type="EMBL" id="WAW15519.1"/>
    </source>
</evidence>
<organism evidence="3 4">
    <name type="scientific">Peptostreptococcus equinus</name>
    <dbReference type="NCBI Taxonomy" id="3003601"/>
    <lineage>
        <taxon>Bacteria</taxon>
        <taxon>Bacillati</taxon>
        <taxon>Bacillota</taxon>
        <taxon>Clostridia</taxon>
        <taxon>Peptostreptococcales</taxon>
        <taxon>Peptostreptococcaceae</taxon>
        <taxon>Peptostreptococcus</taxon>
    </lineage>
</organism>
<dbReference type="PANTHER" id="PTHR30032">
    <property type="entry name" value="N-ACETYLMURAMOYL-L-ALANINE AMIDASE-RELATED"/>
    <property type="match status" value="1"/>
</dbReference>
<dbReference type="CDD" id="cd02696">
    <property type="entry name" value="MurNAc-LAA"/>
    <property type="match status" value="1"/>
</dbReference>
<dbReference type="InterPro" id="IPR007253">
    <property type="entry name" value="Cell_wall-bd_2"/>
</dbReference>
<accession>A0ABY7JQ94</accession>
<feature type="signal peptide" evidence="1">
    <location>
        <begin position="1"/>
        <end position="27"/>
    </location>
</feature>
<evidence type="ECO:0000256" key="1">
    <source>
        <dbReference type="SAM" id="SignalP"/>
    </source>
</evidence>
<dbReference type="EC" id="3.5.1.28" evidence="3"/>
<reference evidence="3" key="1">
    <citation type="submission" date="2022-12" db="EMBL/GenBank/DDBJ databases">
        <title>Peptostreptococcus.</title>
        <authorList>
            <person name="Lee S.H."/>
        </authorList>
    </citation>
    <scope>NUCLEOTIDE SEQUENCE</scope>
    <source>
        <strain evidence="3">CBA3647</strain>
    </source>
</reference>
<evidence type="ECO:0000259" key="2">
    <source>
        <dbReference type="SMART" id="SM00646"/>
    </source>
</evidence>
<dbReference type="Gene3D" id="3.40.630.40">
    <property type="entry name" value="Zn-dependent exopeptidases"/>
    <property type="match status" value="1"/>
</dbReference>
<dbReference type="EMBL" id="CP114052">
    <property type="protein sequence ID" value="WAW15519.1"/>
    <property type="molecule type" value="Genomic_DNA"/>
</dbReference>
<dbReference type="PANTHER" id="PTHR30032:SF8">
    <property type="entry name" value="GERMINATION-SPECIFIC N-ACETYLMURAMOYL-L-ALANINE AMIDASE"/>
    <property type="match status" value="1"/>
</dbReference>
<keyword evidence="4" id="KW-1185">Reference proteome</keyword>
<dbReference type="SMART" id="SM00646">
    <property type="entry name" value="Ami_3"/>
    <property type="match status" value="1"/>
</dbReference>
<keyword evidence="3" id="KW-0378">Hydrolase</keyword>
<dbReference type="Pfam" id="PF01520">
    <property type="entry name" value="Amidase_3"/>
    <property type="match status" value="1"/>
</dbReference>
<dbReference type="Pfam" id="PF04122">
    <property type="entry name" value="CW_binding_2"/>
    <property type="match status" value="3"/>
</dbReference>
<proteinExistence type="predicted"/>
<evidence type="ECO:0000313" key="4">
    <source>
        <dbReference type="Proteomes" id="UP001164187"/>
    </source>
</evidence>